<dbReference type="EMBL" id="LJHD01000299">
    <property type="protein sequence ID" value="ONI38189.1"/>
    <property type="molecule type" value="Genomic_DNA"/>
</dbReference>
<evidence type="ECO:0000313" key="1">
    <source>
        <dbReference type="EMBL" id="ONI38189.1"/>
    </source>
</evidence>
<evidence type="ECO:0000313" key="2">
    <source>
        <dbReference type="Proteomes" id="UP000188637"/>
    </source>
</evidence>
<name>A0ACC8X8D0_9FIRM</name>
<accession>A0ACC8X8D0</accession>
<proteinExistence type="predicted"/>
<keyword evidence="2" id="KW-1185">Reference proteome</keyword>
<comment type="caution">
    <text evidence="1">The sequence shown here is derived from an EMBL/GenBank/DDBJ whole genome shotgun (WGS) entry which is preliminary data.</text>
</comment>
<protein>
    <submittedName>
        <fullName evidence="1">Uncharacterized protein</fullName>
    </submittedName>
</protein>
<dbReference type="Proteomes" id="UP000188637">
    <property type="component" value="Unassembled WGS sequence"/>
</dbReference>
<reference evidence="1" key="1">
    <citation type="submission" date="2016-08" db="EMBL/GenBank/DDBJ databases">
        <authorList>
            <person name="Ngugi D.K."/>
            <person name="Miyake S."/>
            <person name="Stingl U."/>
        </authorList>
    </citation>
    <scope>NUCLEOTIDE SEQUENCE</scope>
    <source>
        <strain evidence="1">SCG-D08WGA-EpuloA1</strain>
    </source>
</reference>
<sequence length="93" mass="10387">MDWSRFKNYGLWVSIFAFIPIFLQAIGIKVIPEYTEVVNAFLAILVAMGLVNNPTTKNKGYLDDKPSNKIQNTSSSTNSTNVSIVNNTDKTEK</sequence>
<gene>
    <name evidence="1" type="ORF">AN640_02735</name>
</gene>
<organism evidence="1 2">
    <name type="scientific">Candidatus Epulonipiscium fishelsonii</name>
    <dbReference type="NCBI Taxonomy" id="77094"/>
    <lineage>
        <taxon>Bacteria</taxon>
        <taxon>Bacillati</taxon>
        <taxon>Bacillota</taxon>
        <taxon>Clostridia</taxon>
        <taxon>Lachnospirales</taxon>
        <taxon>Lachnospiraceae</taxon>
        <taxon>Candidatus Epulonipiscium</taxon>
    </lineage>
</organism>